<protein>
    <submittedName>
        <fullName evidence="1">Uncharacterized protein</fullName>
    </submittedName>
</protein>
<dbReference type="Proteomes" id="UP000738126">
    <property type="component" value="Unassembled WGS sequence"/>
</dbReference>
<dbReference type="InterPro" id="IPR029063">
    <property type="entry name" value="SAM-dependent_MTases_sf"/>
</dbReference>
<evidence type="ECO:0000313" key="1">
    <source>
        <dbReference type="EMBL" id="MBK1726565.1"/>
    </source>
</evidence>
<dbReference type="PANTHER" id="PTHR37524:SF2">
    <property type="entry name" value="RIBOSOMAL RNA METHYLTRANSFERASE FTSJ DOMAIN-CONTAINING PROTEIN"/>
    <property type="match status" value="1"/>
</dbReference>
<dbReference type="EMBL" id="NRSH01000051">
    <property type="protein sequence ID" value="MBK1726565.1"/>
    <property type="molecule type" value="Genomic_DNA"/>
</dbReference>
<reference evidence="1 2" key="1">
    <citation type="journal article" date="2020" name="Microorganisms">
        <title>Osmotic Adaptation and Compatible Solute Biosynthesis of Phototrophic Bacteria as Revealed from Genome Analyses.</title>
        <authorList>
            <person name="Imhoff J.F."/>
            <person name="Rahn T."/>
            <person name="Kunzel S."/>
            <person name="Keller A."/>
            <person name="Neulinger S.C."/>
        </authorList>
    </citation>
    <scope>NUCLEOTIDE SEQUENCE [LARGE SCALE GENOMIC DNA]</scope>
    <source>
        <strain evidence="1 2">DSM 15116</strain>
    </source>
</reference>
<name>A0ABS1E752_9GAMM</name>
<organism evidence="1 2">
    <name type="scientific">Halorhodospira neutriphila</name>
    <dbReference type="NCBI Taxonomy" id="168379"/>
    <lineage>
        <taxon>Bacteria</taxon>
        <taxon>Pseudomonadati</taxon>
        <taxon>Pseudomonadota</taxon>
        <taxon>Gammaproteobacteria</taxon>
        <taxon>Chromatiales</taxon>
        <taxon>Ectothiorhodospiraceae</taxon>
        <taxon>Halorhodospira</taxon>
    </lineage>
</organism>
<evidence type="ECO:0000313" key="2">
    <source>
        <dbReference type="Proteomes" id="UP000738126"/>
    </source>
</evidence>
<sequence length="85" mass="9880">MDWLLCDVVDRPQGVARLMLRWLRAGHCRAALFNLKLPMRRPLETVQRTLRALEATGAEVRAGQLYHDREEITVYARRRPQRPGG</sequence>
<accession>A0ABS1E752</accession>
<keyword evidence="2" id="KW-1185">Reference proteome</keyword>
<gene>
    <name evidence="1" type="ORF">CKO13_05910</name>
</gene>
<proteinExistence type="predicted"/>
<comment type="caution">
    <text evidence="1">The sequence shown here is derived from an EMBL/GenBank/DDBJ whole genome shotgun (WGS) entry which is preliminary data.</text>
</comment>
<dbReference type="PANTHER" id="PTHR37524">
    <property type="entry name" value="RIBOSOMAL RNA LARGE SUBUNIT METHYLTRANSFERASE M"/>
    <property type="match status" value="1"/>
</dbReference>
<dbReference type="Gene3D" id="3.40.50.150">
    <property type="entry name" value="Vaccinia Virus protein VP39"/>
    <property type="match status" value="1"/>
</dbReference>